<reference evidence="6 7" key="1">
    <citation type="submission" date="2022-12" db="EMBL/GenBank/DDBJ databases">
        <title>Chromosome-level genome assembly of true bugs.</title>
        <authorList>
            <person name="Ma L."/>
            <person name="Li H."/>
        </authorList>
    </citation>
    <scope>NUCLEOTIDE SEQUENCE [LARGE SCALE GENOMIC DNA]</scope>
    <source>
        <strain evidence="6">Lab_2022b</strain>
    </source>
</reference>
<dbReference type="GO" id="GO:0006888">
    <property type="term" value="P:endoplasmic reticulum to Golgi vesicle-mediated transport"/>
    <property type="evidence" value="ECO:0007669"/>
    <property type="project" value="TreeGrafter"/>
</dbReference>
<dbReference type="EMBL" id="JAPXFL010000002">
    <property type="protein sequence ID" value="KAK9511246.1"/>
    <property type="molecule type" value="Genomic_DNA"/>
</dbReference>
<dbReference type="PANTHER" id="PTHR18921">
    <property type="entry name" value="MYOSIN HEAVY CHAIN - RELATED"/>
    <property type="match status" value="1"/>
</dbReference>
<dbReference type="Pfam" id="PF10375">
    <property type="entry name" value="GRAB"/>
    <property type="match status" value="1"/>
</dbReference>
<comment type="caution">
    <text evidence="6">The sequence shown here is derived from an EMBL/GenBank/DDBJ whole genome shotgun (WGS) entry which is preliminary data.</text>
</comment>
<dbReference type="GO" id="GO:0007030">
    <property type="term" value="P:Golgi organization"/>
    <property type="evidence" value="ECO:0007669"/>
    <property type="project" value="TreeGrafter"/>
</dbReference>
<protein>
    <recommendedName>
        <fullName evidence="5">GRIP domain-containing protein</fullName>
    </recommendedName>
</protein>
<keyword evidence="7" id="KW-1185">Reference proteome</keyword>
<dbReference type="GO" id="GO:0005794">
    <property type="term" value="C:Golgi apparatus"/>
    <property type="evidence" value="ECO:0007669"/>
    <property type="project" value="UniProtKB-SubCell"/>
</dbReference>
<evidence type="ECO:0000259" key="5">
    <source>
        <dbReference type="PROSITE" id="PS50913"/>
    </source>
</evidence>
<organism evidence="6 7">
    <name type="scientific">Rhynocoris fuscipes</name>
    <dbReference type="NCBI Taxonomy" id="488301"/>
    <lineage>
        <taxon>Eukaryota</taxon>
        <taxon>Metazoa</taxon>
        <taxon>Ecdysozoa</taxon>
        <taxon>Arthropoda</taxon>
        <taxon>Hexapoda</taxon>
        <taxon>Insecta</taxon>
        <taxon>Pterygota</taxon>
        <taxon>Neoptera</taxon>
        <taxon>Paraneoptera</taxon>
        <taxon>Hemiptera</taxon>
        <taxon>Heteroptera</taxon>
        <taxon>Panheteroptera</taxon>
        <taxon>Cimicomorpha</taxon>
        <taxon>Reduviidae</taxon>
        <taxon>Harpactorinae</taxon>
        <taxon>Harpactorini</taxon>
        <taxon>Rhynocoris</taxon>
    </lineage>
</organism>
<gene>
    <name evidence="6" type="ORF">O3M35_005840</name>
</gene>
<feature type="domain" description="GRIP" evidence="5">
    <location>
        <begin position="17"/>
        <end position="66"/>
    </location>
</feature>
<sequence>MAKLRAEEEKVKAASSNVERKVDRNLMKNLFVGYISSPANSKDPVLKVLAQVLDLNKEERQKIGLETGPTTQQQSLSEAFIRFLESESQPKPQIILPLNQPSTSAPASRKTSQSSGGSLLLTDAIPNLPHFTIGRNSGSLLNDVLKDRNS</sequence>
<dbReference type="PROSITE" id="PS50913">
    <property type="entry name" value="GRIP"/>
    <property type="match status" value="1"/>
</dbReference>
<keyword evidence="2" id="KW-0333">Golgi apparatus</keyword>
<evidence type="ECO:0000313" key="7">
    <source>
        <dbReference type="Proteomes" id="UP001461498"/>
    </source>
</evidence>
<dbReference type="InterPro" id="IPR000237">
    <property type="entry name" value="GRIP_dom"/>
</dbReference>
<evidence type="ECO:0000256" key="4">
    <source>
        <dbReference type="SAM" id="MobiDB-lite"/>
    </source>
</evidence>
<accession>A0AAW1DKD3</accession>
<comment type="subcellular location">
    <subcellularLocation>
        <location evidence="1">Golgi apparatus</location>
    </subcellularLocation>
</comment>
<keyword evidence="3" id="KW-0175">Coiled coil</keyword>
<dbReference type="AlphaFoldDB" id="A0AAW1DKD3"/>
<dbReference type="GO" id="GO:0031267">
    <property type="term" value="F:small GTPase binding"/>
    <property type="evidence" value="ECO:0007669"/>
    <property type="project" value="TreeGrafter"/>
</dbReference>
<dbReference type="Proteomes" id="UP001461498">
    <property type="component" value="Unassembled WGS sequence"/>
</dbReference>
<feature type="compositionally biased region" description="Polar residues" evidence="4">
    <location>
        <begin position="99"/>
        <end position="113"/>
    </location>
</feature>
<evidence type="ECO:0000256" key="2">
    <source>
        <dbReference type="ARBA" id="ARBA00023034"/>
    </source>
</evidence>
<name>A0AAW1DKD3_9HEMI</name>
<dbReference type="InterPro" id="IPR019459">
    <property type="entry name" value="GRAB"/>
</dbReference>
<feature type="region of interest" description="Disordered" evidence="4">
    <location>
        <begin position="91"/>
        <end position="118"/>
    </location>
</feature>
<dbReference type="PANTHER" id="PTHR18921:SF2">
    <property type="entry name" value="THYROID RECEPTOR-INTERACTING PROTEIN 11"/>
    <property type="match status" value="1"/>
</dbReference>
<evidence type="ECO:0000256" key="3">
    <source>
        <dbReference type="ARBA" id="ARBA00023054"/>
    </source>
</evidence>
<evidence type="ECO:0000256" key="1">
    <source>
        <dbReference type="ARBA" id="ARBA00004555"/>
    </source>
</evidence>
<evidence type="ECO:0000313" key="6">
    <source>
        <dbReference type="EMBL" id="KAK9511246.1"/>
    </source>
</evidence>
<proteinExistence type="predicted"/>